<dbReference type="InParanoid" id="A0A423PWQ7"/>
<evidence type="ECO:0000256" key="6">
    <source>
        <dbReference type="RuleBase" id="RU000320"/>
    </source>
</evidence>
<dbReference type="GO" id="GO:0048038">
    <property type="term" value="F:quinone binding"/>
    <property type="evidence" value="ECO:0007669"/>
    <property type="project" value="UniProtKB-KW"/>
</dbReference>
<evidence type="ECO:0000256" key="4">
    <source>
        <dbReference type="ARBA" id="ARBA00023136"/>
    </source>
</evidence>
<evidence type="ECO:0000313" key="8">
    <source>
        <dbReference type="EMBL" id="ROO29995.1"/>
    </source>
</evidence>
<comment type="function">
    <text evidence="5">NDH-1 shuttles electrons from NADH, via FMN and iron-sulfur (Fe-S) centers, to quinones in the respiratory chain. The immediate electron acceptor for the enzyme in this species is believed to be ubiquinone. Couples the redox reaction to proton translocation (for every two electrons transferred, four hydrogen ions are translocated across the cytoplasmic membrane), and thus conserves the redox energy in a proton gradient.</text>
</comment>
<dbReference type="AlphaFoldDB" id="A0A423PWQ7"/>
<keyword evidence="5" id="KW-1278">Translocase</keyword>
<dbReference type="GO" id="GO:0008137">
    <property type="term" value="F:NADH dehydrogenase (ubiquinone) activity"/>
    <property type="evidence" value="ECO:0007669"/>
    <property type="project" value="InterPro"/>
</dbReference>
<dbReference type="GO" id="GO:0005886">
    <property type="term" value="C:plasma membrane"/>
    <property type="evidence" value="ECO:0007669"/>
    <property type="project" value="UniProtKB-SubCell"/>
</dbReference>
<accession>A0A423PWQ7</accession>
<sequence length="485" mass="51590">MNDTWFQILGALPPLLVALSVIGLFVTLCIARHERLVYAMTVGGLNLALVATIALIPLGPVAVTPLYIVDFYTLFFWGVILVATLACAAFAMPYLSGFNDRREEFYILLATSALGAMSLVAARHFGSLFVGLEALSIPLYGMVAYTFRTRASLEAGFKYMILSGVASAFLLFGMALLYGATGSLAFTNLIPAGGYDADAGPWMLMGIGMMLVALTFKLSLVPFHVWTPDVYEGAPAPVATFLATVSKTAVFALLLRLFVSAPITDNAWLLTLVGVLALASMLIGNLLALRQDNLKRLLGYSSIAHLGYLLTTLVAGASLSIEAVAVYLATYVGTSLGAFGVVSLVSSPFAGKDAAHIDHFRGLYYKRPVLAVSMAIMMLSLAGIPLTMGFIGKFYILSVTMASGLWWLTGGVIVGSGIALFYYLRVMAILFMDRPAHAREPQLSGTGDNWAQTVVWLLAAATILMGIYPAPLIDLAAVAGITLGS</sequence>
<feature type="domain" description="NADH:quinone oxidoreductase/Mrp antiporter transmembrane" evidence="7">
    <location>
        <begin position="124"/>
        <end position="418"/>
    </location>
</feature>
<feature type="transmembrane region" description="Helical" evidence="5">
    <location>
        <begin position="404"/>
        <end position="424"/>
    </location>
</feature>
<feature type="transmembrane region" description="Helical" evidence="5">
    <location>
        <begin position="201"/>
        <end position="226"/>
    </location>
</feature>
<keyword evidence="5" id="KW-0520">NAD</keyword>
<comment type="subcellular location">
    <subcellularLocation>
        <location evidence="5">Cell membrane</location>
        <topology evidence="5">Multi-pass membrane protein</topology>
    </subcellularLocation>
    <subcellularLocation>
        <location evidence="1">Endomembrane system</location>
        <topology evidence="1">Multi-pass membrane protein</topology>
    </subcellularLocation>
    <subcellularLocation>
        <location evidence="6">Membrane</location>
        <topology evidence="6">Multi-pass membrane protein</topology>
    </subcellularLocation>
</comment>
<gene>
    <name evidence="5" type="primary">nuoN</name>
    <name evidence="8" type="ORF">SAJA_04950</name>
</gene>
<evidence type="ECO:0000256" key="3">
    <source>
        <dbReference type="ARBA" id="ARBA00022989"/>
    </source>
</evidence>
<keyword evidence="5" id="KW-0874">Quinone</keyword>
<dbReference type="GO" id="GO:0042773">
    <property type="term" value="P:ATP synthesis coupled electron transport"/>
    <property type="evidence" value="ECO:0007669"/>
    <property type="project" value="InterPro"/>
</dbReference>
<feature type="transmembrane region" description="Helical" evidence="5">
    <location>
        <begin position="6"/>
        <end position="30"/>
    </location>
</feature>
<keyword evidence="5" id="KW-1003">Cell membrane</keyword>
<dbReference type="FunCoup" id="A0A423PWQ7">
    <property type="interactions" value="139"/>
</dbReference>
<feature type="transmembrane region" description="Helical" evidence="5">
    <location>
        <begin position="159"/>
        <end position="181"/>
    </location>
</feature>
<evidence type="ECO:0000256" key="5">
    <source>
        <dbReference type="HAMAP-Rule" id="MF_00445"/>
    </source>
</evidence>
<evidence type="ECO:0000256" key="2">
    <source>
        <dbReference type="ARBA" id="ARBA00022692"/>
    </source>
</evidence>
<dbReference type="PRINTS" id="PR01434">
    <property type="entry name" value="NADHDHGNASE5"/>
</dbReference>
<keyword evidence="4 5" id="KW-0472">Membrane</keyword>
<dbReference type="EC" id="7.1.1.-" evidence="5"/>
<evidence type="ECO:0000256" key="1">
    <source>
        <dbReference type="ARBA" id="ARBA00004127"/>
    </source>
</evidence>
<comment type="catalytic activity">
    <reaction evidence="5">
        <text>a quinone + NADH + 5 H(+)(in) = a quinol + NAD(+) + 4 H(+)(out)</text>
        <dbReference type="Rhea" id="RHEA:57888"/>
        <dbReference type="ChEBI" id="CHEBI:15378"/>
        <dbReference type="ChEBI" id="CHEBI:24646"/>
        <dbReference type="ChEBI" id="CHEBI:57540"/>
        <dbReference type="ChEBI" id="CHEBI:57945"/>
        <dbReference type="ChEBI" id="CHEBI:132124"/>
    </reaction>
</comment>
<feature type="transmembrane region" description="Helical" evidence="5">
    <location>
        <begin position="325"/>
        <end position="349"/>
    </location>
</feature>
<evidence type="ECO:0000259" key="7">
    <source>
        <dbReference type="Pfam" id="PF00361"/>
    </source>
</evidence>
<dbReference type="PANTHER" id="PTHR22773">
    <property type="entry name" value="NADH DEHYDROGENASE"/>
    <property type="match status" value="1"/>
</dbReference>
<dbReference type="NCBIfam" id="TIGR01770">
    <property type="entry name" value="NDH_I_N"/>
    <property type="match status" value="1"/>
</dbReference>
<feature type="transmembrane region" description="Helical" evidence="5">
    <location>
        <begin position="37"/>
        <end position="59"/>
    </location>
</feature>
<feature type="transmembrane region" description="Helical" evidence="5">
    <location>
        <begin position="105"/>
        <end position="122"/>
    </location>
</feature>
<feature type="transmembrane region" description="Helical" evidence="5">
    <location>
        <begin position="297"/>
        <end position="319"/>
    </location>
</feature>
<feature type="transmembrane region" description="Helical" evidence="5">
    <location>
        <begin position="369"/>
        <end position="392"/>
    </location>
</feature>
<comment type="subunit">
    <text evidence="5">NDH-1 is composed of 14 different subunits. Subunits NuoA, H, J, K, L, M, N constitute the membrane sector of the complex.</text>
</comment>
<name>A0A423PWQ7_9GAMM</name>
<feature type="transmembrane region" description="Helical" evidence="5">
    <location>
        <begin position="128"/>
        <end position="147"/>
    </location>
</feature>
<dbReference type="RefSeq" id="WP_123657537.1">
    <property type="nucleotide sequence ID" value="NZ_AYKG01000012.1"/>
</dbReference>
<dbReference type="GO" id="GO:0050136">
    <property type="term" value="F:NADH dehydrogenase (quinone) (non-electrogenic) activity"/>
    <property type="evidence" value="ECO:0007669"/>
    <property type="project" value="UniProtKB-UniRule"/>
</dbReference>
<dbReference type="Pfam" id="PF00361">
    <property type="entry name" value="Proton_antipo_M"/>
    <property type="match status" value="1"/>
</dbReference>
<feature type="transmembrane region" description="Helical" evidence="5">
    <location>
        <begin position="71"/>
        <end position="93"/>
    </location>
</feature>
<protein>
    <recommendedName>
        <fullName evidence="5">NADH-quinone oxidoreductase subunit N</fullName>
        <ecNumber evidence="5">7.1.1.-</ecNumber>
    </recommendedName>
    <alternativeName>
        <fullName evidence="5">NADH dehydrogenase I subunit N</fullName>
    </alternativeName>
    <alternativeName>
        <fullName evidence="5">NDH-1 subunit N</fullName>
    </alternativeName>
</protein>
<dbReference type="GO" id="GO:0012505">
    <property type="term" value="C:endomembrane system"/>
    <property type="evidence" value="ECO:0007669"/>
    <property type="project" value="UniProtKB-SubCell"/>
</dbReference>
<dbReference type="OrthoDB" id="9768329at2"/>
<organism evidence="8 9">
    <name type="scientific">Salinisphaera japonica YTM-1</name>
    <dbReference type="NCBI Taxonomy" id="1209778"/>
    <lineage>
        <taxon>Bacteria</taxon>
        <taxon>Pseudomonadati</taxon>
        <taxon>Pseudomonadota</taxon>
        <taxon>Gammaproteobacteria</taxon>
        <taxon>Salinisphaerales</taxon>
        <taxon>Salinisphaeraceae</taxon>
        <taxon>Salinisphaera</taxon>
    </lineage>
</organism>
<feature type="transmembrane region" description="Helical" evidence="5">
    <location>
        <begin position="267"/>
        <end position="288"/>
    </location>
</feature>
<keyword evidence="5 8" id="KW-0830">Ubiquinone</keyword>
<keyword evidence="5" id="KW-0813">Transport</keyword>
<evidence type="ECO:0000313" key="9">
    <source>
        <dbReference type="Proteomes" id="UP000285310"/>
    </source>
</evidence>
<keyword evidence="8" id="KW-0560">Oxidoreductase</keyword>
<reference evidence="8 9" key="1">
    <citation type="submission" date="2013-10" db="EMBL/GenBank/DDBJ databases">
        <title>Salinisphaera japonica YTM-1 Genome Sequencing.</title>
        <authorList>
            <person name="Lai Q."/>
            <person name="Li C."/>
            <person name="Shao Z."/>
        </authorList>
    </citation>
    <scope>NUCLEOTIDE SEQUENCE [LARGE SCALE GENOMIC DNA]</scope>
    <source>
        <strain evidence="8 9">YTM-1</strain>
    </source>
</reference>
<comment type="similarity">
    <text evidence="5">Belongs to the complex I subunit 2 family.</text>
</comment>
<dbReference type="HAMAP" id="MF_00445">
    <property type="entry name" value="NDH1_NuoN_1"/>
    <property type="match status" value="1"/>
</dbReference>
<keyword evidence="3 5" id="KW-1133">Transmembrane helix</keyword>
<keyword evidence="9" id="KW-1185">Reference proteome</keyword>
<dbReference type="InterPro" id="IPR010096">
    <property type="entry name" value="NADH-Q_OxRdtase_suN/2"/>
</dbReference>
<dbReference type="NCBIfam" id="NF004439">
    <property type="entry name" value="PRK05777.1-1"/>
    <property type="match status" value="1"/>
</dbReference>
<proteinExistence type="inferred from homology"/>
<comment type="caution">
    <text evidence="8">The sequence shown here is derived from an EMBL/GenBank/DDBJ whole genome shotgun (WGS) entry which is preliminary data.</text>
</comment>
<dbReference type="InterPro" id="IPR001750">
    <property type="entry name" value="ND/Mrp_TM"/>
</dbReference>
<dbReference type="Proteomes" id="UP000285310">
    <property type="component" value="Unassembled WGS sequence"/>
</dbReference>
<keyword evidence="2 5" id="KW-0812">Transmembrane</keyword>
<feature type="transmembrane region" description="Helical" evidence="5">
    <location>
        <begin position="238"/>
        <end position="261"/>
    </location>
</feature>
<dbReference type="EMBL" id="AYKG01000012">
    <property type="protein sequence ID" value="ROO29995.1"/>
    <property type="molecule type" value="Genomic_DNA"/>
</dbReference>